<dbReference type="EMBL" id="BASD01000026">
    <property type="protein sequence ID" value="GAD19701.1"/>
    <property type="molecule type" value="Genomic_DNA"/>
</dbReference>
<sequence>MPFLCFVFVIIIAFVLFAIAVCHKSTYFLLLIKPFLA</sequence>
<gene>
    <name evidence="1" type="ORF">HFN_0941</name>
</gene>
<protein>
    <submittedName>
        <fullName evidence="1">Uncharacterized protein</fullName>
    </submittedName>
</protein>
<organism evidence="1 2">
    <name type="scientific">Helicobacter fennelliae MRY12-0050</name>
    <dbReference type="NCBI Taxonomy" id="1325130"/>
    <lineage>
        <taxon>Bacteria</taxon>
        <taxon>Pseudomonadati</taxon>
        <taxon>Campylobacterota</taxon>
        <taxon>Epsilonproteobacteria</taxon>
        <taxon>Campylobacterales</taxon>
        <taxon>Helicobacteraceae</taxon>
        <taxon>Helicobacter</taxon>
    </lineage>
</organism>
<dbReference type="STRING" id="1325130.HFN_0941"/>
<reference evidence="1 2" key="1">
    <citation type="journal article" date="2013" name="Genome Announc.">
        <title>Draft Genome Sequence of Helicobacter fennelliae Strain MRY12-0050, Isolated from a Bacteremia Patient.</title>
        <authorList>
            <person name="Rimbara E."/>
            <person name="Matsui M."/>
            <person name="Mori S."/>
            <person name="Suzuki S."/>
            <person name="Suzuki M."/>
            <person name="Kim H."/>
            <person name="Sekizuka T."/>
            <person name="Kuroda M."/>
            <person name="Shibayama K."/>
        </authorList>
    </citation>
    <scope>NUCLEOTIDE SEQUENCE [LARGE SCALE GENOMIC DNA]</scope>
    <source>
        <strain evidence="1 2">MRY12-0050</strain>
    </source>
</reference>
<evidence type="ECO:0000313" key="2">
    <source>
        <dbReference type="Proteomes" id="UP000018143"/>
    </source>
</evidence>
<proteinExistence type="predicted"/>
<dbReference type="Proteomes" id="UP000018143">
    <property type="component" value="Unassembled WGS sequence"/>
</dbReference>
<keyword evidence="2" id="KW-1185">Reference proteome</keyword>
<evidence type="ECO:0000313" key="1">
    <source>
        <dbReference type="EMBL" id="GAD19701.1"/>
    </source>
</evidence>
<comment type="caution">
    <text evidence="1">The sequence shown here is derived from an EMBL/GenBank/DDBJ whole genome shotgun (WGS) entry which is preliminary data.</text>
</comment>
<accession>T1D3D0</accession>
<name>T1D3D0_9HELI</name>
<dbReference type="AlphaFoldDB" id="T1D3D0"/>